<dbReference type="PATRIC" id="fig|1324261.3.peg.3606"/>
<name>A0A051TW78_9MYCO</name>
<dbReference type="Pfam" id="PF14032">
    <property type="entry name" value="PknH_C"/>
    <property type="match status" value="1"/>
</dbReference>
<dbReference type="AlphaFoldDB" id="A0A051TW78"/>
<evidence type="ECO:0000256" key="1">
    <source>
        <dbReference type="SAM" id="MobiDB-lite"/>
    </source>
</evidence>
<evidence type="ECO:0000313" key="6">
    <source>
        <dbReference type="Proteomes" id="UP000025947"/>
    </source>
</evidence>
<accession>A0A051TW78</accession>
<dbReference type="Proteomes" id="UP000025947">
    <property type="component" value="Unassembled WGS sequence"/>
</dbReference>
<sequence>MSDPQEPFGPNAFGGNPYGGPPYGGMPPGPPVYTALPPQRPRTNVFATLSVVFAFVFAPAGAVLGHLGLAQIRRSGERGRDRAIVGLMLSYAVITLTVVAVVAWATQDDGGSSRTASRTSTAASTGAASAPPSSIVTPTGLPGLLPTIDDVKRFMGDTNLVALPPTFKPGPDSDSASVDRPECWPVMGGGAPNTDTQALVGYYGLVLIDDHDVPAMKEAGQVLMAFRDPPGAQRQLANLVSIWRKCGGSTMNIIPPPGKQAPPVAVSMGVPSDAGNGITAMVLTAQGPVLRSRNDRAIVAKNNVVVDINVVLVDTDRGQQAALDIANYILAKIPG</sequence>
<dbReference type="Pfam" id="PF13828">
    <property type="entry name" value="DUF4190"/>
    <property type="match status" value="1"/>
</dbReference>
<organism evidence="5 6">
    <name type="scientific">Mycobacterium [tuberculosis] TKK-01-0051</name>
    <dbReference type="NCBI Taxonomy" id="1324261"/>
    <lineage>
        <taxon>Bacteria</taxon>
        <taxon>Bacillati</taxon>
        <taxon>Actinomycetota</taxon>
        <taxon>Actinomycetes</taxon>
        <taxon>Mycobacteriales</taxon>
        <taxon>Mycobacteriaceae</taxon>
        <taxon>Mycobacterium</taxon>
        <taxon>Mycobacterium avium complex (MAC)</taxon>
    </lineage>
</organism>
<evidence type="ECO:0000313" key="5">
    <source>
        <dbReference type="EMBL" id="KBZ60621.1"/>
    </source>
</evidence>
<dbReference type="RefSeq" id="WP_044486085.1">
    <property type="nucleotide sequence ID" value="NZ_KK328284.1"/>
</dbReference>
<feature type="domain" description="DUF4190" evidence="3">
    <location>
        <begin position="46"/>
        <end position="100"/>
    </location>
</feature>
<evidence type="ECO:0000256" key="2">
    <source>
        <dbReference type="SAM" id="Phobius"/>
    </source>
</evidence>
<reference evidence="5 6" key="1">
    <citation type="submission" date="2014-04" db="EMBL/GenBank/DDBJ databases">
        <title>The Genome Sequence of Mycobacterium tuberculosis TKK-01-0051.</title>
        <authorList>
            <consortium name="The Broad Institute Genomics Platform"/>
            <consortium name="The Broad Institute Genome Sequencing Center for Infectious Disease"/>
            <person name="Earl A.M."/>
            <person name="Cohen K."/>
            <person name="Pym A."/>
            <person name="Bishai W."/>
            <person name="Maharaj K."/>
            <person name="Desjardins C."/>
            <person name="Abeel T."/>
            <person name="Young S."/>
            <person name="Zeng Q."/>
            <person name="Gargeya S."/>
            <person name="Abouelleil A."/>
            <person name="Alvarado L."/>
            <person name="Chapman S.B."/>
            <person name="Gainer-Dewar J."/>
            <person name="Goldberg J."/>
            <person name="Griggs A."/>
            <person name="Gujja S."/>
            <person name="Hansen M."/>
            <person name="Howarth C."/>
            <person name="Imamovic A."/>
            <person name="Larimer J."/>
            <person name="Murphy C."/>
            <person name="Naylor J."/>
            <person name="Pearson M."/>
            <person name="Poon T.W."/>
            <person name="Priest M."/>
            <person name="Roberts A."/>
            <person name="Saif S."/>
            <person name="Shea T."/>
            <person name="Sykes S."/>
            <person name="Wortman J."/>
            <person name="Nusbaum C."/>
            <person name="Birren B."/>
        </authorList>
    </citation>
    <scope>NUCLEOTIDE SEQUENCE [LARGE SCALE GENOMIC DNA]</scope>
    <source>
        <strain evidence="5 6">TKK-01-0051</strain>
    </source>
</reference>
<dbReference type="Gene3D" id="3.40.1000.70">
    <property type="entry name" value="PknH-like extracellular domain"/>
    <property type="match status" value="1"/>
</dbReference>
<keyword evidence="2" id="KW-1133">Transmembrane helix</keyword>
<comment type="caution">
    <text evidence="5">The sequence shown here is derived from an EMBL/GenBank/DDBJ whole genome shotgun (WGS) entry which is preliminary data.</text>
</comment>
<feature type="transmembrane region" description="Helical" evidence="2">
    <location>
        <begin position="45"/>
        <end position="72"/>
    </location>
</feature>
<keyword evidence="2" id="KW-0472">Membrane</keyword>
<dbReference type="HOGENOM" id="CLU_933248_0_0_11"/>
<dbReference type="InterPro" id="IPR038232">
    <property type="entry name" value="PknH-like_Extracell_sf"/>
</dbReference>
<evidence type="ECO:0008006" key="7">
    <source>
        <dbReference type="Google" id="ProtNLM"/>
    </source>
</evidence>
<feature type="region of interest" description="Disordered" evidence="1">
    <location>
        <begin position="109"/>
        <end position="138"/>
    </location>
</feature>
<keyword evidence="2" id="KW-0812">Transmembrane</keyword>
<dbReference type="InterPro" id="IPR026954">
    <property type="entry name" value="PknH-like_Extracell"/>
</dbReference>
<proteinExistence type="predicted"/>
<evidence type="ECO:0000259" key="4">
    <source>
        <dbReference type="Pfam" id="PF14032"/>
    </source>
</evidence>
<dbReference type="EMBL" id="JLXW01000010">
    <property type="protein sequence ID" value="KBZ60621.1"/>
    <property type="molecule type" value="Genomic_DNA"/>
</dbReference>
<feature type="transmembrane region" description="Helical" evidence="2">
    <location>
        <begin position="84"/>
        <end position="105"/>
    </location>
</feature>
<feature type="domain" description="PknH-like extracellular" evidence="4">
    <location>
        <begin position="136"/>
        <end position="332"/>
    </location>
</feature>
<evidence type="ECO:0000259" key="3">
    <source>
        <dbReference type="Pfam" id="PF13828"/>
    </source>
</evidence>
<protein>
    <recommendedName>
        <fullName evidence="7">Nuclease PIN</fullName>
    </recommendedName>
</protein>
<feature type="region of interest" description="Disordered" evidence="1">
    <location>
        <begin position="1"/>
        <end position="25"/>
    </location>
</feature>
<gene>
    <name evidence="5" type="ORF">K875_03568</name>
</gene>
<keyword evidence="6" id="KW-1185">Reference proteome</keyword>
<dbReference type="InterPro" id="IPR025241">
    <property type="entry name" value="DUF4190"/>
</dbReference>
<feature type="compositionally biased region" description="Low complexity" evidence="1">
    <location>
        <begin position="109"/>
        <end position="134"/>
    </location>
</feature>